<keyword evidence="2" id="KW-1185">Reference proteome</keyword>
<organism evidence="1 2">
    <name type="scientific">Protopolystoma xenopodis</name>
    <dbReference type="NCBI Taxonomy" id="117903"/>
    <lineage>
        <taxon>Eukaryota</taxon>
        <taxon>Metazoa</taxon>
        <taxon>Spiralia</taxon>
        <taxon>Lophotrochozoa</taxon>
        <taxon>Platyhelminthes</taxon>
        <taxon>Monogenea</taxon>
        <taxon>Polyopisthocotylea</taxon>
        <taxon>Polystomatidea</taxon>
        <taxon>Polystomatidae</taxon>
        <taxon>Protopolystoma</taxon>
    </lineage>
</organism>
<proteinExistence type="predicted"/>
<reference evidence="1" key="1">
    <citation type="submission" date="2018-11" db="EMBL/GenBank/DDBJ databases">
        <authorList>
            <consortium name="Pathogen Informatics"/>
        </authorList>
    </citation>
    <scope>NUCLEOTIDE SEQUENCE</scope>
</reference>
<evidence type="ECO:0000313" key="1">
    <source>
        <dbReference type="EMBL" id="VEL25752.1"/>
    </source>
</evidence>
<dbReference type="Proteomes" id="UP000784294">
    <property type="component" value="Unassembled WGS sequence"/>
</dbReference>
<dbReference type="EMBL" id="CAAALY010076032">
    <property type="protein sequence ID" value="VEL25752.1"/>
    <property type="molecule type" value="Genomic_DNA"/>
</dbReference>
<comment type="caution">
    <text evidence="1">The sequence shown here is derived from an EMBL/GenBank/DDBJ whole genome shotgun (WGS) entry which is preliminary data.</text>
</comment>
<gene>
    <name evidence="1" type="ORF">PXEA_LOCUS19192</name>
</gene>
<accession>A0A3S5AUP6</accession>
<name>A0A3S5AUP6_9PLAT</name>
<sequence length="442" mass="46099">MSLRIPQIPLQLATQFRPSGVQLSLVEHGSSPISTLTTSVPVPDRAQPFYSTVSPSNEPANTTTAQSALPSFSSSRFTQATTNFPVTGNQFQSSPVGKDIDNNIRISNTTSGLERTSCFDTNSLSPLPPFNRGTQGSWLRVIPPKETSLSQIPAEGACRPALPAQSGPYQPGLEAGGANVKKESAGGIVLAFTNEPARKDCLEDSPSAEFLPGASPPGQISFSFPRLASLSNSLQPIAPALAASSSLSPPLPPPHYPLPSRVPSPFLGPFEPCCQHSDIAGLPIGFSGLLSGSHSGSPTGGPAFFSNLHRFSPGYGSTNPTNLALPAHHQLGLTWPANSLHSLVVPPVAIQPHLSTIVPPLPTPASSALHSLPQFPGLFPGFLTSSYGQTLAVQTTDTQSTASNRKTNSLHLPALQTAATVSGQITPCDITLIPISPEASDR</sequence>
<evidence type="ECO:0000313" key="2">
    <source>
        <dbReference type="Proteomes" id="UP000784294"/>
    </source>
</evidence>
<dbReference type="AlphaFoldDB" id="A0A3S5AUP6"/>
<protein>
    <submittedName>
        <fullName evidence="1">Uncharacterized protein</fullName>
    </submittedName>
</protein>